<feature type="compositionally biased region" description="Polar residues" evidence="1">
    <location>
        <begin position="16"/>
        <end position="48"/>
    </location>
</feature>
<accession>A0A226NCK1</accession>
<evidence type="ECO:0000313" key="2">
    <source>
        <dbReference type="EMBL" id="OXB65217.1"/>
    </source>
</evidence>
<evidence type="ECO:0000256" key="1">
    <source>
        <dbReference type="SAM" id="MobiDB-lite"/>
    </source>
</evidence>
<comment type="caution">
    <text evidence="2">The sequence shown here is derived from an EMBL/GenBank/DDBJ whole genome shotgun (WGS) entry which is preliminary data.</text>
</comment>
<dbReference type="STRING" id="9009.A0A226NCK1"/>
<feature type="non-terminal residue" evidence="2">
    <location>
        <position position="1"/>
    </location>
</feature>
<feature type="region of interest" description="Disordered" evidence="1">
    <location>
        <begin position="1"/>
        <end position="80"/>
    </location>
</feature>
<dbReference type="AlphaFoldDB" id="A0A226NCK1"/>
<protein>
    <submittedName>
        <fullName evidence="2">Uncharacterized protein</fullName>
    </submittedName>
</protein>
<organism evidence="2 3">
    <name type="scientific">Callipepla squamata</name>
    <name type="common">Scaled quail</name>
    <dbReference type="NCBI Taxonomy" id="9009"/>
    <lineage>
        <taxon>Eukaryota</taxon>
        <taxon>Metazoa</taxon>
        <taxon>Chordata</taxon>
        <taxon>Craniata</taxon>
        <taxon>Vertebrata</taxon>
        <taxon>Euteleostomi</taxon>
        <taxon>Archelosauria</taxon>
        <taxon>Archosauria</taxon>
        <taxon>Dinosauria</taxon>
        <taxon>Saurischia</taxon>
        <taxon>Theropoda</taxon>
        <taxon>Coelurosauria</taxon>
        <taxon>Aves</taxon>
        <taxon>Neognathae</taxon>
        <taxon>Galloanserae</taxon>
        <taxon>Galliformes</taxon>
        <taxon>Odontophoridae</taxon>
        <taxon>Callipepla</taxon>
    </lineage>
</organism>
<proteinExistence type="predicted"/>
<keyword evidence="3" id="KW-1185">Reference proteome</keyword>
<dbReference type="Proteomes" id="UP000198323">
    <property type="component" value="Unassembled WGS sequence"/>
</dbReference>
<name>A0A226NCK1_CALSU</name>
<feature type="compositionally biased region" description="Polar residues" evidence="1">
    <location>
        <begin position="60"/>
        <end position="72"/>
    </location>
</feature>
<dbReference type="EMBL" id="MCFN01000100">
    <property type="protein sequence ID" value="OXB65217.1"/>
    <property type="molecule type" value="Genomic_DNA"/>
</dbReference>
<sequence length="123" mass="13489">KHKRTPSTPRRRESQGRSSSALPSHAGGTTPTSDESSSLYCPMSSTPQLLPGNKIYDSVPHSNTQETTSNKPFNDPSIPASLENQDVLIYASLNHSASAKKHQRKNFSIENEFTEYASIKGNK</sequence>
<reference evidence="2 3" key="1">
    <citation type="submission" date="2016-07" db="EMBL/GenBank/DDBJ databases">
        <title>Disparate Historic Effective Population Sizes Predicted by Modern Levels of Genome Diversity for the Scaled Quail (Callipepla squamata) and the Northern Bobwhite (Colinus virginianus): Inferences from First and Second Generation Draft Genome Assemblies for Sympatric New World Quail.</title>
        <authorList>
            <person name="Oldeschulte D.L."/>
            <person name="Halley Y.A."/>
            <person name="Bhattarai E.K."/>
            <person name="Brashear W.A."/>
            <person name="Hill J."/>
            <person name="Metz R.P."/>
            <person name="Johnson C.D."/>
            <person name="Rollins D."/>
            <person name="Peterson M.J."/>
            <person name="Bickhart D.M."/>
            <person name="Decker J.E."/>
            <person name="Seabury C.M."/>
        </authorList>
    </citation>
    <scope>NUCLEOTIDE SEQUENCE [LARGE SCALE GENOMIC DNA]</scope>
    <source>
        <strain evidence="2 3">Texas</strain>
        <tissue evidence="2">Leg muscle</tissue>
    </source>
</reference>
<evidence type="ECO:0000313" key="3">
    <source>
        <dbReference type="Proteomes" id="UP000198323"/>
    </source>
</evidence>
<dbReference type="OrthoDB" id="9947981at2759"/>
<gene>
    <name evidence="2" type="ORF">ASZ78_014882</name>
</gene>